<feature type="domain" description="USP" evidence="3">
    <location>
        <begin position="899"/>
        <end position="1059"/>
    </location>
</feature>
<gene>
    <name evidence="4" type="ORF">PLXY2_LOCUS14819</name>
</gene>
<comment type="similarity">
    <text evidence="1">Belongs to the peptidase C19 family.</text>
</comment>
<accession>A0A8S4G652</accession>
<comment type="caution">
    <text evidence="4">The sequence shown here is derived from an EMBL/GenBank/DDBJ whole genome shotgun (WGS) entry which is preliminary data.</text>
</comment>
<proteinExistence type="inferred from homology"/>
<reference evidence="4" key="1">
    <citation type="submission" date="2020-11" db="EMBL/GenBank/DDBJ databases">
        <authorList>
            <person name="Whiteford S."/>
        </authorList>
    </citation>
    <scope>NUCLEOTIDE SEQUENCE</scope>
</reference>
<dbReference type="PANTHER" id="PTHR24006">
    <property type="entry name" value="UBIQUITIN CARBOXYL-TERMINAL HYDROLASE"/>
    <property type="match status" value="1"/>
</dbReference>
<evidence type="ECO:0000259" key="3">
    <source>
        <dbReference type="PROSITE" id="PS50235"/>
    </source>
</evidence>
<feature type="region of interest" description="Disordered" evidence="2">
    <location>
        <begin position="602"/>
        <end position="651"/>
    </location>
</feature>
<dbReference type="Proteomes" id="UP000653454">
    <property type="component" value="Unassembled WGS sequence"/>
</dbReference>
<name>A0A8S4G652_PLUXY</name>
<dbReference type="Gene3D" id="3.90.70.10">
    <property type="entry name" value="Cysteine proteinases"/>
    <property type="match status" value="1"/>
</dbReference>
<dbReference type="GO" id="GO:0016579">
    <property type="term" value="P:protein deubiquitination"/>
    <property type="evidence" value="ECO:0007669"/>
    <property type="project" value="InterPro"/>
</dbReference>
<keyword evidence="5" id="KW-1185">Reference proteome</keyword>
<dbReference type="InterPro" id="IPR028889">
    <property type="entry name" value="USP"/>
</dbReference>
<dbReference type="InterPro" id="IPR050164">
    <property type="entry name" value="Peptidase_C19"/>
</dbReference>
<protein>
    <submittedName>
        <fullName evidence="4">(diamondback moth) hypothetical protein</fullName>
    </submittedName>
</protein>
<organism evidence="4 5">
    <name type="scientific">Plutella xylostella</name>
    <name type="common">Diamondback moth</name>
    <name type="synonym">Plutella maculipennis</name>
    <dbReference type="NCBI Taxonomy" id="51655"/>
    <lineage>
        <taxon>Eukaryota</taxon>
        <taxon>Metazoa</taxon>
        <taxon>Ecdysozoa</taxon>
        <taxon>Arthropoda</taxon>
        <taxon>Hexapoda</taxon>
        <taxon>Insecta</taxon>
        <taxon>Pterygota</taxon>
        <taxon>Neoptera</taxon>
        <taxon>Endopterygota</taxon>
        <taxon>Lepidoptera</taxon>
        <taxon>Glossata</taxon>
        <taxon>Ditrysia</taxon>
        <taxon>Yponomeutoidea</taxon>
        <taxon>Plutellidae</taxon>
        <taxon>Plutella</taxon>
    </lineage>
</organism>
<dbReference type="InterPro" id="IPR001394">
    <property type="entry name" value="Peptidase_C19_UCH"/>
</dbReference>
<dbReference type="GO" id="GO:0004843">
    <property type="term" value="F:cysteine-type deubiquitinase activity"/>
    <property type="evidence" value="ECO:0007669"/>
    <property type="project" value="InterPro"/>
</dbReference>
<dbReference type="AlphaFoldDB" id="A0A8S4G652"/>
<dbReference type="EMBL" id="CAJHNJ030000147">
    <property type="protein sequence ID" value="CAG9136573.1"/>
    <property type="molecule type" value="Genomic_DNA"/>
</dbReference>
<dbReference type="Pfam" id="PF00443">
    <property type="entry name" value="UCH"/>
    <property type="match status" value="1"/>
</dbReference>
<evidence type="ECO:0000313" key="5">
    <source>
        <dbReference type="Proteomes" id="UP000653454"/>
    </source>
</evidence>
<evidence type="ECO:0000256" key="1">
    <source>
        <dbReference type="ARBA" id="ARBA00009085"/>
    </source>
</evidence>
<dbReference type="SUPFAM" id="SSF54001">
    <property type="entry name" value="Cysteine proteinases"/>
    <property type="match status" value="1"/>
</dbReference>
<dbReference type="GO" id="GO:0005829">
    <property type="term" value="C:cytosol"/>
    <property type="evidence" value="ECO:0007669"/>
    <property type="project" value="TreeGrafter"/>
</dbReference>
<dbReference type="PANTHER" id="PTHR24006:SF905">
    <property type="entry name" value="UBIQUITIN CARBOXYL-TERMINAL HYDROLASE 1"/>
    <property type="match status" value="1"/>
</dbReference>
<dbReference type="GO" id="GO:0005634">
    <property type="term" value="C:nucleus"/>
    <property type="evidence" value="ECO:0007669"/>
    <property type="project" value="TreeGrafter"/>
</dbReference>
<dbReference type="PROSITE" id="PS50235">
    <property type="entry name" value="USP_3"/>
    <property type="match status" value="1"/>
</dbReference>
<evidence type="ECO:0000313" key="4">
    <source>
        <dbReference type="EMBL" id="CAG9136573.1"/>
    </source>
</evidence>
<dbReference type="InterPro" id="IPR038765">
    <property type="entry name" value="Papain-like_cys_pep_sf"/>
</dbReference>
<feature type="region of interest" description="Disordered" evidence="2">
    <location>
        <begin position="22"/>
        <end position="41"/>
    </location>
</feature>
<sequence>MRKIFVGQVERLIPVRRQVPCPARPRNLARPPRPVRRQSKSQLRREACSFYRCPSNRAPREPDGSGTVLCEDESAPLSVLFESCLSAEDKELYTVNNQYFFCNRHKQEPQDLPRNGSTVFGCQPAERTSLNYTKTKCALEDTDDVVVHYRYYPDKSYKFVQDLDPDREVCDHWNPCQIGYIFSIASADQALLASEIWKFVPAIPEDSTEEGVHPGLKSYETSPRQVKIPEGYTYEAIHVRDTTGMTRKLNDKHVKASVVDPTNTKRSITDTLMSINLVFPKWMPQFYGDYFAVFRHKTNPRKEKRLLLLSLVKSSIWMPSQVLDSISQHANASSRVPFRCEGCRLLGVMVRATAGTFANLASSRYRVGDSGSDGQRTRYLEIDVNGPAEYGDYFAIVQNSDGLEERVKALSLEVISLKPIRKSAAAGSRVDEDLKYECEDCQVADITCRGASVTGRVSVVPEDKRINFNFPRYEDTNACVYIGYFKAGGQTYEKVLAIMETFIFITDVKIESVVQQPAPKTGEPLKMETTYTCDGCEVEAVLCNGRPVVKESDRNPASGYYKVSEDKISLIIEEFASSMQGIYQATFIVGTANVTKTIMEIEGKLPTPPPPSPSSSSNETDTPAVPTDPSKADNDTTTQTTTTKKDEESPVTVIKETRNVKKDSVVKEEIPFNCTDCEVEKVMFGNESLENDTSKAVHYTVEDKIIKVSIEKFDTLHAGDYSATFKFKEREPHTEVILSLSLGDCIVLLYNVSQCVSQNYIGMLKMPFNSVSETKKRNEKVKLSFSLKKNNAPHLGNENTILKVKDNSENTFSSRQEFCSDKENRPAKRPFSSTYMNTLNNSKKLKAVTGTSNSTKSSNLELVIVDTPAERSSLAMLNGHHQSENSYNGTATTKKTPVATLSNLGNTCFLNSVLYTLRYAPSFLHNLHHLVSDLASVEQKLGSIRLKSSSLGRSAAGLAASGTRSWSSKDLLSLGQSENSNGKSKIQIATERLHETFSSLRAAEARSLASGAAEPEPYAADAFLCALRDVNSTFEGNKQQDAHELLICILNNIRETSRR</sequence>
<evidence type="ECO:0000256" key="2">
    <source>
        <dbReference type="SAM" id="MobiDB-lite"/>
    </source>
</evidence>